<dbReference type="EMBL" id="JAWWNJ010000106">
    <property type="protein sequence ID" value="KAK6992860.1"/>
    <property type="molecule type" value="Genomic_DNA"/>
</dbReference>
<feature type="region of interest" description="Disordered" evidence="1">
    <location>
        <begin position="297"/>
        <end position="318"/>
    </location>
</feature>
<accession>A0AAV9ZVJ6</accession>
<proteinExistence type="predicted"/>
<feature type="compositionally biased region" description="Low complexity" evidence="1">
    <location>
        <begin position="304"/>
        <end position="317"/>
    </location>
</feature>
<sequence length="344" mass="39477">MPTDDDGNFYDEEFYEYVPPPPEEQHKRLGALRLLTAAGIPCALWGEDALCFVYRVATHLFDQQILVPDDLLDSAANVLQNECWVPSAHNPGDLATMEMWEPGRGGTVPWPKAIRLAHKDLPPEDMVESTYIMEPMPSHVLLLPQSYYAIDLRNYGRRLRSMIPPLPASNAGILVPEFHTFLEGLIHFLIHPPVLHQRGMRKHAIFIGYLISWRVQYEPRKWPAPGELLPEEEKILGELETEDARWYVNRKFTTRQPFWTPAFEEYKQSKLDAATESYASRDVGMNTMNRLNRTVPHVSHRSYHSSPSSPSAAVTRARYPRSTKVPIMETIALTMLRALRRPPR</sequence>
<dbReference type="Proteomes" id="UP001362999">
    <property type="component" value="Unassembled WGS sequence"/>
</dbReference>
<gene>
    <name evidence="2" type="ORF">R3P38DRAFT_132560</name>
</gene>
<evidence type="ECO:0000256" key="1">
    <source>
        <dbReference type="SAM" id="MobiDB-lite"/>
    </source>
</evidence>
<evidence type="ECO:0000313" key="3">
    <source>
        <dbReference type="Proteomes" id="UP001362999"/>
    </source>
</evidence>
<keyword evidence="3" id="KW-1185">Reference proteome</keyword>
<name>A0AAV9ZVJ6_9AGAR</name>
<protein>
    <submittedName>
        <fullName evidence="2">Uncharacterized protein</fullName>
    </submittedName>
</protein>
<dbReference type="AlphaFoldDB" id="A0AAV9ZVJ6"/>
<organism evidence="2 3">
    <name type="scientific">Favolaschia claudopus</name>
    <dbReference type="NCBI Taxonomy" id="2862362"/>
    <lineage>
        <taxon>Eukaryota</taxon>
        <taxon>Fungi</taxon>
        <taxon>Dikarya</taxon>
        <taxon>Basidiomycota</taxon>
        <taxon>Agaricomycotina</taxon>
        <taxon>Agaricomycetes</taxon>
        <taxon>Agaricomycetidae</taxon>
        <taxon>Agaricales</taxon>
        <taxon>Marasmiineae</taxon>
        <taxon>Mycenaceae</taxon>
        <taxon>Favolaschia</taxon>
    </lineage>
</organism>
<evidence type="ECO:0000313" key="2">
    <source>
        <dbReference type="EMBL" id="KAK6992860.1"/>
    </source>
</evidence>
<comment type="caution">
    <text evidence="2">The sequence shown here is derived from an EMBL/GenBank/DDBJ whole genome shotgun (WGS) entry which is preliminary data.</text>
</comment>
<reference evidence="2 3" key="1">
    <citation type="journal article" date="2024" name="J Genomics">
        <title>Draft genome sequencing and assembly of Favolaschia claudopus CIRM-BRFM 2984 isolated from oak limbs.</title>
        <authorList>
            <person name="Navarro D."/>
            <person name="Drula E."/>
            <person name="Chaduli D."/>
            <person name="Cazenave R."/>
            <person name="Ahrendt S."/>
            <person name="Wang J."/>
            <person name="Lipzen A."/>
            <person name="Daum C."/>
            <person name="Barry K."/>
            <person name="Grigoriev I.V."/>
            <person name="Favel A."/>
            <person name="Rosso M.N."/>
            <person name="Martin F."/>
        </authorList>
    </citation>
    <scope>NUCLEOTIDE SEQUENCE [LARGE SCALE GENOMIC DNA]</scope>
    <source>
        <strain evidence="2 3">CIRM-BRFM 2984</strain>
    </source>
</reference>